<name>A0A6C0IVT1_9ZZZZ</name>
<protein>
    <submittedName>
        <fullName evidence="1">Uncharacterized protein</fullName>
    </submittedName>
</protein>
<accession>A0A6C0IVT1</accession>
<sequence>MKYIISNIINIYNMNTFTMFNWYQFDLNTSIIEKLKNNNKIKLKEEVRSIIYERINIEFELKMDSIIRSLT</sequence>
<dbReference type="AlphaFoldDB" id="A0A6C0IVT1"/>
<evidence type="ECO:0000313" key="1">
    <source>
        <dbReference type="EMBL" id="QHT96516.1"/>
    </source>
</evidence>
<organism evidence="1">
    <name type="scientific">viral metagenome</name>
    <dbReference type="NCBI Taxonomy" id="1070528"/>
    <lineage>
        <taxon>unclassified sequences</taxon>
        <taxon>metagenomes</taxon>
        <taxon>organismal metagenomes</taxon>
    </lineage>
</organism>
<proteinExistence type="predicted"/>
<dbReference type="EMBL" id="MN740258">
    <property type="protein sequence ID" value="QHT96516.1"/>
    <property type="molecule type" value="Genomic_DNA"/>
</dbReference>
<reference evidence="1" key="1">
    <citation type="journal article" date="2020" name="Nature">
        <title>Giant virus diversity and host interactions through global metagenomics.</title>
        <authorList>
            <person name="Schulz F."/>
            <person name="Roux S."/>
            <person name="Paez-Espino D."/>
            <person name="Jungbluth S."/>
            <person name="Walsh D.A."/>
            <person name="Denef V.J."/>
            <person name="McMahon K.D."/>
            <person name="Konstantinidis K.T."/>
            <person name="Eloe-Fadrosh E.A."/>
            <person name="Kyrpides N.C."/>
            <person name="Woyke T."/>
        </authorList>
    </citation>
    <scope>NUCLEOTIDE SEQUENCE</scope>
    <source>
        <strain evidence="1">GVMAG-M-3300024302-11</strain>
    </source>
</reference>